<protein>
    <submittedName>
        <fullName evidence="6">ATP-binding cassette domain-containing protein</fullName>
    </submittedName>
</protein>
<dbReference type="CDD" id="cd03257">
    <property type="entry name" value="ABC_NikE_OppD_transporters"/>
    <property type="match status" value="1"/>
</dbReference>
<dbReference type="InterPro" id="IPR027417">
    <property type="entry name" value="P-loop_NTPase"/>
</dbReference>
<dbReference type="AlphaFoldDB" id="A0A9D1IXI9"/>
<evidence type="ECO:0000256" key="2">
    <source>
        <dbReference type="ARBA" id="ARBA00022448"/>
    </source>
</evidence>
<comment type="caution">
    <text evidence="6">The sequence shown here is derived from an EMBL/GenBank/DDBJ whole genome shotgun (WGS) entry which is preliminary data.</text>
</comment>
<dbReference type="PANTHER" id="PTHR43776:SF7">
    <property type="entry name" value="D,D-DIPEPTIDE TRANSPORT ATP-BINDING PROTEIN DDPF-RELATED"/>
    <property type="match status" value="1"/>
</dbReference>
<dbReference type="GO" id="GO:0015833">
    <property type="term" value="P:peptide transport"/>
    <property type="evidence" value="ECO:0007669"/>
    <property type="project" value="InterPro"/>
</dbReference>
<evidence type="ECO:0000313" key="7">
    <source>
        <dbReference type="Proteomes" id="UP000824073"/>
    </source>
</evidence>
<evidence type="ECO:0000313" key="6">
    <source>
        <dbReference type="EMBL" id="HIU43949.1"/>
    </source>
</evidence>
<dbReference type="GO" id="GO:0005524">
    <property type="term" value="F:ATP binding"/>
    <property type="evidence" value="ECO:0007669"/>
    <property type="project" value="UniProtKB-KW"/>
</dbReference>
<keyword evidence="2" id="KW-0813">Transport</keyword>
<dbReference type="InterPro" id="IPR003593">
    <property type="entry name" value="AAA+_ATPase"/>
</dbReference>
<reference evidence="6" key="2">
    <citation type="journal article" date="2021" name="PeerJ">
        <title>Extensive microbial diversity within the chicken gut microbiome revealed by metagenomics and culture.</title>
        <authorList>
            <person name="Gilroy R."/>
            <person name="Ravi A."/>
            <person name="Getino M."/>
            <person name="Pursley I."/>
            <person name="Horton D.L."/>
            <person name="Alikhan N.F."/>
            <person name="Baker D."/>
            <person name="Gharbi K."/>
            <person name="Hall N."/>
            <person name="Watson M."/>
            <person name="Adriaenssens E.M."/>
            <person name="Foster-Nyarko E."/>
            <person name="Jarju S."/>
            <person name="Secka A."/>
            <person name="Antonio M."/>
            <person name="Oren A."/>
            <person name="Chaudhuri R.R."/>
            <person name="La Ragione R."/>
            <person name="Hildebrand F."/>
            <person name="Pallen M.J."/>
        </authorList>
    </citation>
    <scope>NUCLEOTIDE SEQUENCE</scope>
    <source>
        <strain evidence="6">CHK191-8634</strain>
    </source>
</reference>
<evidence type="ECO:0000256" key="3">
    <source>
        <dbReference type="ARBA" id="ARBA00022741"/>
    </source>
</evidence>
<proteinExistence type="inferred from homology"/>
<dbReference type="InterPro" id="IPR050319">
    <property type="entry name" value="ABC_transp_ATP-bind"/>
</dbReference>
<dbReference type="SUPFAM" id="SSF52540">
    <property type="entry name" value="P-loop containing nucleoside triphosphate hydrolases"/>
    <property type="match status" value="1"/>
</dbReference>
<dbReference type="Pfam" id="PF00005">
    <property type="entry name" value="ABC_tran"/>
    <property type="match status" value="1"/>
</dbReference>
<dbReference type="GO" id="GO:0016887">
    <property type="term" value="F:ATP hydrolysis activity"/>
    <property type="evidence" value="ECO:0007669"/>
    <property type="project" value="InterPro"/>
</dbReference>
<dbReference type="FunFam" id="3.40.50.300:FF:000016">
    <property type="entry name" value="Oligopeptide ABC transporter ATP-binding component"/>
    <property type="match status" value="1"/>
</dbReference>
<dbReference type="EMBL" id="DVMR01000051">
    <property type="protein sequence ID" value="HIU43949.1"/>
    <property type="molecule type" value="Genomic_DNA"/>
</dbReference>
<dbReference type="Pfam" id="PF08352">
    <property type="entry name" value="oligo_HPY"/>
    <property type="match status" value="1"/>
</dbReference>
<dbReference type="GO" id="GO:0055085">
    <property type="term" value="P:transmembrane transport"/>
    <property type="evidence" value="ECO:0007669"/>
    <property type="project" value="UniProtKB-ARBA"/>
</dbReference>
<accession>A0A9D1IXI9</accession>
<dbReference type="Gene3D" id="3.40.50.300">
    <property type="entry name" value="P-loop containing nucleotide triphosphate hydrolases"/>
    <property type="match status" value="1"/>
</dbReference>
<dbReference type="Proteomes" id="UP000824073">
    <property type="component" value="Unassembled WGS sequence"/>
</dbReference>
<evidence type="ECO:0000259" key="5">
    <source>
        <dbReference type="PROSITE" id="PS50893"/>
    </source>
</evidence>
<dbReference type="PANTHER" id="PTHR43776">
    <property type="entry name" value="TRANSPORT ATP-BINDING PROTEIN"/>
    <property type="match status" value="1"/>
</dbReference>
<keyword evidence="3" id="KW-0547">Nucleotide-binding</keyword>
<dbReference type="InterPro" id="IPR003439">
    <property type="entry name" value="ABC_transporter-like_ATP-bd"/>
</dbReference>
<organism evidence="6 7">
    <name type="scientific">Candidatus Ventrousia excrementavium</name>
    <dbReference type="NCBI Taxonomy" id="2840961"/>
    <lineage>
        <taxon>Bacteria</taxon>
        <taxon>Bacillati</taxon>
        <taxon>Bacillota</taxon>
        <taxon>Clostridia</taxon>
        <taxon>Eubacteriales</taxon>
        <taxon>Clostridiaceae</taxon>
        <taxon>Clostridiaceae incertae sedis</taxon>
        <taxon>Candidatus Ventrousia</taxon>
    </lineage>
</organism>
<dbReference type="NCBIfam" id="TIGR01727">
    <property type="entry name" value="oligo_HPY"/>
    <property type="match status" value="1"/>
</dbReference>
<dbReference type="InterPro" id="IPR013563">
    <property type="entry name" value="Oligopep_ABC_C"/>
</dbReference>
<keyword evidence="4 6" id="KW-0067">ATP-binding</keyword>
<dbReference type="PROSITE" id="PS50893">
    <property type="entry name" value="ABC_TRANSPORTER_2"/>
    <property type="match status" value="1"/>
</dbReference>
<feature type="domain" description="ABC transporter" evidence="5">
    <location>
        <begin position="10"/>
        <end position="254"/>
    </location>
</feature>
<reference evidence="6" key="1">
    <citation type="submission" date="2020-10" db="EMBL/GenBank/DDBJ databases">
        <authorList>
            <person name="Gilroy R."/>
        </authorList>
    </citation>
    <scope>NUCLEOTIDE SEQUENCE</scope>
    <source>
        <strain evidence="6">CHK191-8634</strain>
    </source>
</reference>
<comment type="similarity">
    <text evidence="1">Belongs to the ABC transporter superfamily.</text>
</comment>
<name>A0A9D1IXI9_9CLOT</name>
<dbReference type="SMART" id="SM00382">
    <property type="entry name" value="AAA"/>
    <property type="match status" value="1"/>
</dbReference>
<gene>
    <name evidence="6" type="ORF">IAB67_06605</name>
</gene>
<evidence type="ECO:0000256" key="4">
    <source>
        <dbReference type="ARBA" id="ARBA00022840"/>
    </source>
</evidence>
<sequence>MADKTGTPLIETRDLKKYFKVKKGMLHAVDGIDMKIMPGETFGVVGESGCGKSTLGRTLIRLYEPTGGEILYNGQDLAGLRGAERKKVQLEMAMIFQDPYSSLNPRMCVADLIADPMRVNGLYGDRDSRYQRVAQLMDTVGLARRVAGSYPHELDGGRRQRIGIARALALSPRFIICDEPVSALDVSIQAQILNLLMDLQDEMGLTYLFITHDLSVVEHISKNIMVTYLGKCVEMGDTDQIFDNPRHPYTKALFSALPEPTLEARYKKPQLLTGEVASPVNPGPGCRFAHRCPHATDKCREADVPLREVEPGHLVACCLELQ</sequence>
<evidence type="ECO:0000256" key="1">
    <source>
        <dbReference type="ARBA" id="ARBA00005417"/>
    </source>
</evidence>